<reference evidence="2 3" key="1">
    <citation type="submission" date="2021-06" db="EMBL/GenBank/DDBJ databases">
        <title>Caerostris darwini draft genome.</title>
        <authorList>
            <person name="Kono N."/>
            <person name="Arakawa K."/>
        </authorList>
    </citation>
    <scope>NUCLEOTIDE SEQUENCE [LARGE SCALE GENOMIC DNA]</scope>
</reference>
<dbReference type="Proteomes" id="UP001054837">
    <property type="component" value="Unassembled WGS sequence"/>
</dbReference>
<organism evidence="2 3">
    <name type="scientific">Caerostris darwini</name>
    <dbReference type="NCBI Taxonomy" id="1538125"/>
    <lineage>
        <taxon>Eukaryota</taxon>
        <taxon>Metazoa</taxon>
        <taxon>Ecdysozoa</taxon>
        <taxon>Arthropoda</taxon>
        <taxon>Chelicerata</taxon>
        <taxon>Arachnida</taxon>
        <taxon>Araneae</taxon>
        <taxon>Araneomorphae</taxon>
        <taxon>Entelegynae</taxon>
        <taxon>Araneoidea</taxon>
        <taxon>Araneidae</taxon>
        <taxon>Caerostris</taxon>
    </lineage>
</organism>
<evidence type="ECO:0000313" key="2">
    <source>
        <dbReference type="EMBL" id="GIY45774.1"/>
    </source>
</evidence>
<comment type="caution">
    <text evidence="2">The sequence shown here is derived from an EMBL/GenBank/DDBJ whole genome shotgun (WGS) entry which is preliminary data.</text>
</comment>
<feature type="compositionally biased region" description="Low complexity" evidence="1">
    <location>
        <begin position="28"/>
        <end position="39"/>
    </location>
</feature>
<sequence length="97" mass="10876">MNEPNTNKRNPDLNIFSQHNENKPYVKNPSFYPFSSPNPKDIFGMKKTSDRKETRGYPLHLIMDLMSFGGGGRGGGPPPPHCQKRKEGSQTTVSVEN</sequence>
<feature type="region of interest" description="Disordered" evidence="1">
    <location>
        <begin position="1"/>
        <end position="51"/>
    </location>
</feature>
<protein>
    <submittedName>
        <fullName evidence="2">Uncharacterized protein</fullName>
    </submittedName>
</protein>
<keyword evidence="3" id="KW-1185">Reference proteome</keyword>
<name>A0AAV4TKN9_9ARAC</name>
<dbReference type="AlphaFoldDB" id="A0AAV4TKN9"/>
<proteinExistence type="predicted"/>
<evidence type="ECO:0000256" key="1">
    <source>
        <dbReference type="SAM" id="MobiDB-lite"/>
    </source>
</evidence>
<evidence type="ECO:0000313" key="3">
    <source>
        <dbReference type="Proteomes" id="UP001054837"/>
    </source>
</evidence>
<dbReference type="EMBL" id="BPLQ01009658">
    <property type="protein sequence ID" value="GIY45774.1"/>
    <property type="molecule type" value="Genomic_DNA"/>
</dbReference>
<accession>A0AAV4TKN9</accession>
<gene>
    <name evidence="2" type="ORF">CDAR_544071</name>
</gene>
<feature type="region of interest" description="Disordered" evidence="1">
    <location>
        <begin position="68"/>
        <end position="97"/>
    </location>
</feature>